<evidence type="ECO:0000313" key="4">
    <source>
        <dbReference type="Proteomes" id="UP001633002"/>
    </source>
</evidence>
<dbReference type="InterPro" id="IPR044822">
    <property type="entry name" value="Myb_DNA-bind_4"/>
</dbReference>
<gene>
    <name evidence="3" type="ORF">R1sor_002318</name>
</gene>
<feature type="domain" description="Myb/SANT-like DNA-binding" evidence="2">
    <location>
        <begin position="58"/>
        <end position="138"/>
    </location>
</feature>
<dbReference type="Proteomes" id="UP001633002">
    <property type="component" value="Unassembled WGS sequence"/>
</dbReference>
<dbReference type="AlphaFoldDB" id="A0ABD3H2M2"/>
<proteinExistence type="predicted"/>
<feature type="region of interest" description="Disordered" evidence="1">
    <location>
        <begin position="27"/>
        <end position="46"/>
    </location>
</feature>
<dbReference type="Pfam" id="PF13837">
    <property type="entry name" value="Myb_DNA-bind_4"/>
    <property type="match status" value="1"/>
</dbReference>
<dbReference type="EMBL" id="JBJQOH010000006">
    <property type="protein sequence ID" value="KAL3684296.1"/>
    <property type="molecule type" value="Genomic_DNA"/>
</dbReference>
<protein>
    <recommendedName>
        <fullName evidence="2">Myb/SANT-like DNA-binding domain-containing protein</fullName>
    </recommendedName>
</protein>
<accession>A0ABD3H2M2</accession>
<reference evidence="3 4" key="1">
    <citation type="submission" date="2024-09" db="EMBL/GenBank/DDBJ databases">
        <title>Chromosome-scale assembly of Riccia sorocarpa.</title>
        <authorList>
            <person name="Paukszto L."/>
        </authorList>
    </citation>
    <scope>NUCLEOTIDE SEQUENCE [LARGE SCALE GENOMIC DNA]</scope>
    <source>
        <strain evidence="3">LP-2024</strain>
        <tissue evidence="3">Aerial parts of the thallus</tissue>
    </source>
</reference>
<evidence type="ECO:0000313" key="3">
    <source>
        <dbReference type="EMBL" id="KAL3684296.1"/>
    </source>
</evidence>
<evidence type="ECO:0000256" key="1">
    <source>
        <dbReference type="SAM" id="MobiDB-lite"/>
    </source>
</evidence>
<name>A0ABD3H2M2_9MARC</name>
<comment type="caution">
    <text evidence="3">The sequence shown here is derived from an EMBL/GenBank/DDBJ whole genome shotgun (WGS) entry which is preliminary data.</text>
</comment>
<dbReference type="Gene3D" id="1.10.10.60">
    <property type="entry name" value="Homeodomain-like"/>
    <property type="match status" value="1"/>
</dbReference>
<organism evidence="3 4">
    <name type="scientific">Riccia sorocarpa</name>
    <dbReference type="NCBI Taxonomy" id="122646"/>
    <lineage>
        <taxon>Eukaryota</taxon>
        <taxon>Viridiplantae</taxon>
        <taxon>Streptophyta</taxon>
        <taxon>Embryophyta</taxon>
        <taxon>Marchantiophyta</taxon>
        <taxon>Marchantiopsida</taxon>
        <taxon>Marchantiidae</taxon>
        <taxon>Marchantiales</taxon>
        <taxon>Ricciaceae</taxon>
        <taxon>Riccia</taxon>
    </lineage>
</organism>
<evidence type="ECO:0000259" key="2">
    <source>
        <dbReference type="Pfam" id="PF13837"/>
    </source>
</evidence>
<sequence>MFSFDIIHCNWDNFDTSQVHAADRSGVAPMPEGEYGGPSRNQQHARQPVTGNVTIIGRKQWESWQAEALLECKKAEAEELENLVGREQMLKWKRIHIAMLEKGVQADPSQIRNKWKSIFGNYKKVEDRNNQSGAEPYTYAACPKQT</sequence>
<keyword evidence="4" id="KW-1185">Reference proteome</keyword>